<dbReference type="KEGG" id="bpm:BURPS1710b_A1433"/>
<accession>Q3JIL3</accession>
<feature type="region of interest" description="Disordered" evidence="1">
    <location>
        <begin position="372"/>
        <end position="410"/>
    </location>
</feature>
<feature type="region of interest" description="Disordered" evidence="1">
    <location>
        <begin position="303"/>
        <end position="331"/>
    </location>
</feature>
<feature type="compositionally biased region" description="Basic residues" evidence="1">
    <location>
        <begin position="502"/>
        <end position="511"/>
    </location>
</feature>
<name>Q3JIL3_BURP1</name>
<evidence type="ECO:0000313" key="2">
    <source>
        <dbReference type="EMBL" id="ABA53671.1"/>
    </source>
</evidence>
<proteinExistence type="predicted"/>
<evidence type="ECO:0000256" key="1">
    <source>
        <dbReference type="SAM" id="MobiDB-lite"/>
    </source>
</evidence>
<feature type="region of interest" description="Disordered" evidence="1">
    <location>
        <begin position="30"/>
        <end position="83"/>
    </location>
</feature>
<gene>
    <name evidence="2" type="ordered locus">BURPS1710b_A1433</name>
</gene>
<evidence type="ECO:0000313" key="3">
    <source>
        <dbReference type="Proteomes" id="UP000002700"/>
    </source>
</evidence>
<feature type="region of interest" description="Disordered" evidence="1">
    <location>
        <begin position="501"/>
        <end position="538"/>
    </location>
</feature>
<reference evidence="2 3" key="1">
    <citation type="submission" date="2005-09" db="EMBL/GenBank/DDBJ databases">
        <authorList>
            <person name="Woods D.E."/>
            <person name="Nierman W.C."/>
        </authorList>
    </citation>
    <scope>NUCLEOTIDE SEQUENCE [LARGE SCALE GENOMIC DNA]</scope>
    <source>
        <strain evidence="2 3">1710b</strain>
    </source>
</reference>
<dbReference type="EMBL" id="CP000125">
    <property type="protein sequence ID" value="ABA53671.1"/>
    <property type="molecule type" value="Genomic_DNA"/>
</dbReference>
<sequence length="538" mass="61267">MAEHVRRVVQPDGAEYGRRRALQGRRRLFEPLGHQGNGGSRRRLPREFSAARRVRRRHRQVRAERRARCGRRVQSDRDARRVRAVRHVQRGPADRTDDLRDGRHRRARGALLRQRADRLARPEYRGRLAGQQHERADRRALRQRCARLPVARVRRRVARARVRAGRCARRRAARRARVDRAQVRVERAQPGRRLLQRPRHESGAGRERDGTRQQPLRLRRRAVQAEGCRGVGVVRQRPESRARRSREPRHVRVRARLPRVAVLSRELGRLLPEGPEPFGEPVDVDRARRRLRAVQAHHAICAGGARRQSRHDGSDAGVRAAGRAGARDDRRDARDASFVLDRVGSLAGSPAGSPAIRRFRLPTRERCMLADRASPAEPAATIRRGRRARTPARPPVRASPALRRDRRSIAAARRPIAADRRRLTHVNAGRACAATLKIAHIEPVSIIDQRASGMRRAPSVASAARGARPRLSGESNEQCDALRPVFAGACVRSVPRFVPPAARHRGRRRREARVDEDRRDRKRPGLRRQGRAAGRRQE</sequence>
<protein>
    <submittedName>
        <fullName evidence="2">Uncharacterized protein</fullName>
    </submittedName>
</protein>
<feature type="region of interest" description="Disordered" evidence="1">
    <location>
        <begin position="180"/>
        <end position="219"/>
    </location>
</feature>
<organism evidence="2 3">
    <name type="scientific">Burkholderia pseudomallei (strain 1710b)</name>
    <dbReference type="NCBI Taxonomy" id="320372"/>
    <lineage>
        <taxon>Bacteria</taxon>
        <taxon>Pseudomonadati</taxon>
        <taxon>Pseudomonadota</taxon>
        <taxon>Betaproteobacteria</taxon>
        <taxon>Burkholderiales</taxon>
        <taxon>Burkholderiaceae</taxon>
        <taxon>Burkholderia</taxon>
        <taxon>pseudomallei group</taxon>
    </lineage>
</organism>
<dbReference type="Proteomes" id="UP000002700">
    <property type="component" value="Chromosome II"/>
</dbReference>
<dbReference type="AlphaFoldDB" id="Q3JIL3"/>
<feature type="compositionally biased region" description="Basic and acidic residues" evidence="1">
    <location>
        <begin position="180"/>
        <end position="189"/>
    </location>
</feature>
<feature type="region of interest" description="Disordered" evidence="1">
    <location>
        <begin position="452"/>
        <end position="477"/>
    </location>
</feature>
<feature type="compositionally biased region" description="Basic and acidic residues" evidence="1">
    <location>
        <begin position="61"/>
        <end position="81"/>
    </location>
</feature>
<feature type="compositionally biased region" description="Basic and acidic residues" evidence="1">
    <location>
        <begin position="198"/>
        <end position="211"/>
    </location>
</feature>
<dbReference type="EnsemblBacteria" id="ABA53671">
    <property type="protein sequence ID" value="ABA53671"/>
    <property type="gene ID" value="BURPS1710b_A1433"/>
</dbReference>
<feature type="compositionally biased region" description="Low complexity" evidence="1">
    <location>
        <begin position="315"/>
        <end position="324"/>
    </location>
</feature>
<feature type="compositionally biased region" description="Basic residues" evidence="1">
    <location>
        <begin position="520"/>
        <end position="538"/>
    </location>
</feature>
<dbReference type="HOGENOM" id="CLU_505961_0_0_4"/>